<proteinExistence type="predicted"/>
<dbReference type="Proteomes" id="UP000887013">
    <property type="component" value="Unassembled WGS sequence"/>
</dbReference>
<gene>
    <name evidence="1" type="primary">AVEN_129681_1</name>
    <name evidence="1" type="ORF">NPIL_75041</name>
</gene>
<dbReference type="AlphaFoldDB" id="A0A8X6NXI8"/>
<accession>A0A8X6NXI8</accession>
<keyword evidence="2" id="KW-1185">Reference proteome</keyword>
<dbReference type="EMBL" id="BMAW01109862">
    <property type="protein sequence ID" value="GFT40507.1"/>
    <property type="molecule type" value="Genomic_DNA"/>
</dbReference>
<evidence type="ECO:0000313" key="2">
    <source>
        <dbReference type="Proteomes" id="UP000887013"/>
    </source>
</evidence>
<comment type="caution">
    <text evidence="1">The sequence shown here is derived from an EMBL/GenBank/DDBJ whole genome shotgun (WGS) entry which is preliminary data.</text>
</comment>
<sequence>MFVEPLMIHGPVPRVTHGCPDCKPKCITLVLVDAEQRWECTLLVCERVAASYVMDMYALYSGTSAPRMPTTPLKSVTTLTVDKVLDPDKWLNCIQWACYQQQGQNASMEWFIARPHLSGFYYSLGEEGSLLVPRENNMEMIQIHPETVRAIAGLSTEFCKKPTLRQVDLQKC</sequence>
<dbReference type="OrthoDB" id="6414245at2759"/>
<organism evidence="1 2">
    <name type="scientific">Nephila pilipes</name>
    <name type="common">Giant wood spider</name>
    <name type="synonym">Nephila maculata</name>
    <dbReference type="NCBI Taxonomy" id="299642"/>
    <lineage>
        <taxon>Eukaryota</taxon>
        <taxon>Metazoa</taxon>
        <taxon>Ecdysozoa</taxon>
        <taxon>Arthropoda</taxon>
        <taxon>Chelicerata</taxon>
        <taxon>Arachnida</taxon>
        <taxon>Araneae</taxon>
        <taxon>Araneomorphae</taxon>
        <taxon>Entelegynae</taxon>
        <taxon>Araneoidea</taxon>
        <taxon>Nephilidae</taxon>
        <taxon>Nephila</taxon>
    </lineage>
</organism>
<name>A0A8X6NXI8_NEPPI</name>
<evidence type="ECO:0000313" key="1">
    <source>
        <dbReference type="EMBL" id="GFT40507.1"/>
    </source>
</evidence>
<protein>
    <submittedName>
        <fullName evidence="1">Uncharacterized protein</fullName>
    </submittedName>
</protein>
<reference evidence="1" key="1">
    <citation type="submission" date="2020-08" db="EMBL/GenBank/DDBJ databases">
        <title>Multicomponent nature underlies the extraordinary mechanical properties of spider dragline silk.</title>
        <authorList>
            <person name="Kono N."/>
            <person name="Nakamura H."/>
            <person name="Mori M."/>
            <person name="Yoshida Y."/>
            <person name="Ohtoshi R."/>
            <person name="Malay A.D."/>
            <person name="Moran D.A.P."/>
            <person name="Tomita M."/>
            <person name="Numata K."/>
            <person name="Arakawa K."/>
        </authorList>
    </citation>
    <scope>NUCLEOTIDE SEQUENCE</scope>
</reference>